<sequence>MAFLGFRAYPTPIMKPLWPFFAASGLVYYAVSKIQYAGVRSGEYAKDPKNPYGMYFLCGAGQS</sequence>
<keyword evidence="2" id="KW-1185">Reference proteome</keyword>
<dbReference type="InterPro" id="IPR006995">
    <property type="entry name" value="ATP_synth_F0_jsu"/>
</dbReference>
<dbReference type="PANTHER" id="PTHR28060">
    <property type="entry name" value="ATP SYNTHASE SUBUNIT J, MITOCHONDRIAL"/>
    <property type="match status" value="1"/>
</dbReference>
<organism evidence="1 2">
    <name type="scientific">Malassezia caprae</name>
    <dbReference type="NCBI Taxonomy" id="1381934"/>
    <lineage>
        <taxon>Eukaryota</taxon>
        <taxon>Fungi</taxon>
        <taxon>Dikarya</taxon>
        <taxon>Basidiomycota</taxon>
        <taxon>Ustilaginomycotina</taxon>
        <taxon>Malasseziomycetes</taxon>
        <taxon>Malasseziales</taxon>
        <taxon>Malasseziaceae</taxon>
        <taxon>Malassezia</taxon>
    </lineage>
</organism>
<name>A0AAF0IW26_9BASI</name>
<gene>
    <name evidence="1" type="primary">ATP18</name>
    <name evidence="1" type="ORF">MCAP1_001724</name>
</gene>
<dbReference type="GO" id="GO:0045259">
    <property type="term" value="C:proton-transporting ATP synthase complex"/>
    <property type="evidence" value="ECO:0007669"/>
    <property type="project" value="InterPro"/>
</dbReference>
<dbReference type="Proteomes" id="UP001220961">
    <property type="component" value="Chromosome 3"/>
</dbReference>
<dbReference type="PANTHER" id="PTHR28060:SF1">
    <property type="entry name" value="ATP SYNTHASE SUBUNIT J, MITOCHONDRIAL"/>
    <property type="match status" value="1"/>
</dbReference>
<dbReference type="AlphaFoldDB" id="A0AAF0IW26"/>
<evidence type="ECO:0000313" key="2">
    <source>
        <dbReference type="Proteomes" id="UP001220961"/>
    </source>
</evidence>
<reference evidence="1" key="1">
    <citation type="submission" date="2023-03" db="EMBL/GenBank/DDBJ databases">
        <title>Mating type loci evolution in Malassezia.</title>
        <authorList>
            <person name="Coelho M.A."/>
        </authorList>
    </citation>
    <scope>NUCLEOTIDE SEQUENCE</scope>
    <source>
        <strain evidence="1">CBS 10434</strain>
    </source>
</reference>
<proteinExistence type="predicted"/>
<dbReference type="GO" id="GO:0046933">
    <property type="term" value="F:proton-transporting ATP synthase activity, rotational mechanism"/>
    <property type="evidence" value="ECO:0007669"/>
    <property type="project" value="TreeGrafter"/>
</dbReference>
<evidence type="ECO:0000313" key="1">
    <source>
        <dbReference type="EMBL" id="WFD19492.1"/>
    </source>
</evidence>
<protein>
    <submittedName>
        <fullName evidence="1">Atp18 subunit J of the mitochondrial F1F0 ATP synthase</fullName>
    </submittedName>
</protein>
<dbReference type="EMBL" id="CP119910">
    <property type="protein sequence ID" value="WFD19492.1"/>
    <property type="molecule type" value="Genomic_DNA"/>
</dbReference>
<accession>A0AAF0IW26</accession>
<dbReference type="Pfam" id="PF04911">
    <property type="entry name" value="ATP-synt_J"/>
    <property type="match status" value="1"/>
</dbReference>